<dbReference type="EMBL" id="CP000448">
    <property type="protein sequence ID" value="ABI69477.1"/>
    <property type="molecule type" value="Genomic_DNA"/>
</dbReference>
<dbReference type="GO" id="GO:0016491">
    <property type="term" value="F:oxidoreductase activity"/>
    <property type="evidence" value="ECO:0007669"/>
    <property type="project" value="InterPro"/>
</dbReference>
<dbReference type="Pfam" id="PF02915">
    <property type="entry name" value="Rubrerythrin"/>
    <property type="match status" value="1"/>
</dbReference>
<dbReference type="Gene3D" id="6.10.140.1960">
    <property type="match status" value="1"/>
</dbReference>
<dbReference type="CDD" id="cd00657">
    <property type="entry name" value="Ferritin_like"/>
    <property type="match status" value="1"/>
</dbReference>
<dbReference type="RefSeq" id="WP_011641568.1">
    <property type="nucleotide sequence ID" value="NC_008346.1"/>
</dbReference>
<dbReference type="SUPFAM" id="SSF47240">
    <property type="entry name" value="Ferritin-like"/>
    <property type="match status" value="1"/>
</dbReference>
<dbReference type="InterPro" id="IPR009078">
    <property type="entry name" value="Ferritin-like_SF"/>
</dbReference>
<keyword evidence="3" id="KW-1185">Reference proteome</keyword>
<accession>Q0AUX7</accession>
<dbReference type="Proteomes" id="UP000001968">
    <property type="component" value="Chromosome"/>
</dbReference>
<dbReference type="OrthoDB" id="2084192at2"/>
<evidence type="ECO:0000313" key="2">
    <source>
        <dbReference type="EMBL" id="ABI69477.1"/>
    </source>
</evidence>
<dbReference type="GO" id="GO:0046872">
    <property type="term" value="F:metal ion binding"/>
    <property type="evidence" value="ECO:0007669"/>
    <property type="project" value="InterPro"/>
</dbReference>
<evidence type="ECO:0000313" key="3">
    <source>
        <dbReference type="Proteomes" id="UP000001968"/>
    </source>
</evidence>
<feature type="domain" description="Rubrerythrin diiron-binding" evidence="1">
    <location>
        <begin position="12"/>
        <end position="58"/>
    </location>
</feature>
<dbReference type="InterPro" id="IPR003251">
    <property type="entry name" value="Rr_diiron-bd_dom"/>
</dbReference>
<dbReference type="AlphaFoldDB" id="Q0AUX7"/>
<proteinExistence type="predicted"/>
<evidence type="ECO:0000259" key="1">
    <source>
        <dbReference type="Pfam" id="PF02915"/>
    </source>
</evidence>
<dbReference type="STRING" id="335541.Swol_2186"/>
<organism evidence="2 3">
    <name type="scientific">Syntrophomonas wolfei subsp. wolfei (strain DSM 2245B / Goettingen)</name>
    <dbReference type="NCBI Taxonomy" id="335541"/>
    <lineage>
        <taxon>Bacteria</taxon>
        <taxon>Bacillati</taxon>
        <taxon>Bacillota</taxon>
        <taxon>Clostridia</taxon>
        <taxon>Eubacteriales</taxon>
        <taxon>Syntrophomonadaceae</taxon>
        <taxon>Syntrophomonas</taxon>
    </lineage>
</organism>
<dbReference type="HOGENOM" id="CLU_2902729_0_0_9"/>
<sequence>MTCQNFKQMVWEAIADEIGAVAMYAQMANMVNNVELKTLILSIAGDEYGHAKFWLAVYNLDD</sequence>
<protein>
    <recommendedName>
        <fullName evidence="1">Rubrerythrin diiron-binding domain-containing protein</fullName>
    </recommendedName>
</protein>
<dbReference type="KEGG" id="swo:Swol_2186"/>
<name>Q0AUX7_SYNWW</name>
<reference evidence="3" key="1">
    <citation type="journal article" date="2010" name="Environ. Microbiol.">
        <title>The genome of Syntrophomonas wolfei: new insights into syntrophic metabolism and biohydrogen production.</title>
        <authorList>
            <person name="Sieber J.R."/>
            <person name="Sims D.R."/>
            <person name="Han C."/>
            <person name="Kim E."/>
            <person name="Lykidis A."/>
            <person name="Lapidus A.L."/>
            <person name="McDonnald E."/>
            <person name="Rohlin L."/>
            <person name="Culley D.E."/>
            <person name="Gunsalus R."/>
            <person name="McInerney M.J."/>
        </authorList>
    </citation>
    <scope>NUCLEOTIDE SEQUENCE [LARGE SCALE GENOMIC DNA]</scope>
    <source>
        <strain evidence="3">DSM 2245B / Goettingen</strain>
    </source>
</reference>
<gene>
    <name evidence="2" type="ordered locus">Swol_2186</name>
</gene>